<dbReference type="RefSeq" id="XP_011629880.1">
    <property type="nucleotide sequence ID" value="XM_011631578.1"/>
</dbReference>
<dbReference type="Proteomes" id="UP000504615">
    <property type="component" value="Unplaced"/>
</dbReference>
<proteinExistence type="predicted"/>
<sequence length="229" mass="27294">MDSSKGHIYMNRKVKDDILISMYSIEIFDYNYNCPAIRCKFCNIYTYGNARWEEMKSHLIDHKKGTDSTTSMEFRYKFLWRYMSTQNKNHDLICKYCNQVMSYKNIKYLENHLFMHRRIIIDIRNEINQSWIGKHFISDNSIRFTMTKCTICDHPLSISLGIHGLQHHLYYFHNMCKNITANTSTEKNNLDLMLQQYLPEGLTDDDLNIDYIMDSETIPTAEDLCNMII</sequence>
<protein>
    <submittedName>
        <fullName evidence="3">Uncharacterized protein LOC105422269</fullName>
    </submittedName>
</protein>
<feature type="domain" description="C2H2-type" evidence="1">
    <location>
        <begin position="37"/>
        <end position="62"/>
    </location>
</feature>
<dbReference type="SMART" id="SM00355">
    <property type="entry name" value="ZnF_C2H2"/>
    <property type="match status" value="3"/>
</dbReference>
<reference evidence="3" key="1">
    <citation type="submission" date="2025-08" db="UniProtKB">
        <authorList>
            <consortium name="RefSeq"/>
        </authorList>
    </citation>
    <scope>IDENTIFICATION</scope>
</reference>
<evidence type="ECO:0000313" key="2">
    <source>
        <dbReference type="Proteomes" id="UP000504615"/>
    </source>
</evidence>
<gene>
    <name evidence="3" type="primary">LOC105422269</name>
</gene>
<dbReference type="KEGG" id="pbar:105422269"/>
<dbReference type="AlphaFoldDB" id="A0A6I9VQT2"/>
<dbReference type="GeneID" id="105422269"/>
<name>A0A6I9VQT2_9HYME</name>
<organism evidence="2 3">
    <name type="scientific">Pogonomyrmex barbatus</name>
    <name type="common">red harvester ant</name>
    <dbReference type="NCBI Taxonomy" id="144034"/>
    <lineage>
        <taxon>Eukaryota</taxon>
        <taxon>Metazoa</taxon>
        <taxon>Ecdysozoa</taxon>
        <taxon>Arthropoda</taxon>
        <taxon>Hexapoda</taxon>
        <taxon>Insecta</taxon>
        <taxon>Pterygota</taxon>
        <taxon>Neoptera</taxon>
        <taxon>Endopterygota</taxon>
        <taxon>Hymenoptera</taxon>
        <taxon>Apocrita</taxon>
        <taxon>Aculeata</taxon>
        <taxon>Formicoidea</taxon>
        <taxon>Formicidae</taxon>
        <taxon>Myrmicinae</taxon>
        <taxon>Pogonomyrmex</taxon>
    </lineage>
</organism>
<keyword evidence="2" id="KW-1185">Reference proteome</keyword>
<evidence type="ECO:0000259" key="1">
    <source>
        <dbReference type="SMART" id="SM00355"/>
    </source>
</evidence>
<feature type="domain" description="C2H2-type" evidence="1">
    <location>
        <begin position="92"/>
        <end position="116"/>
    </location>
</feature>
<evidence type="ECO:0000313" key="3">
    <source>
        <dbReference type="RefSeq" id="XP_011629880.1"/>
    </source>
</evidence>
<dbReference type="InterPro" id="IPR013087">
    <property type="entry name" value="Znf_C2H2_type"/>
</dbReference>
<feature type="domain" description="C2H2-type" evidence="1">
    <location>
        <begin position="147"/>
        <end position="173"/>
    </location>
</feature>
<accession>A0A6I9VQT2</accession>